<dbReference type="KEGG" id="clap:NCTC11466_02957"/>
<evidence type="ECO:0000313" key="2">
    <source>
        <dbReference type="Proteomes" id="UP000274122"/>
    </source>
</evidence>
<dbReference type="AlphaFoldDB" id="A0A3S4MGI4"/>
<sequence length="97" mass="11176">MLSICDPVCVLPVLRHNAISAITTIAANDYGELFLSHESSLFALIARLAERYCLLRISMCHLIRCFVCRRQLLRGLPAWMTLVELSKLHLYRMVKSW</sequence>
<dbReference type="Proteomes" id="UP000274122">
    <property type="component" value="Chromosome"/>
</dbReference>
<proteinExistence type="predicted"/>
<evidence type="ECO:0000313" key="1">
    <source>
        <dbReference type="EMBL" id="VEB99001.1"/>
    </source>
</evidence>
<name>A0A3S4MGI4_9ENTR</name>
<keyword evidence="2" id="KW-1185">Reference proteome</keyword>
<reference evidence="1 2" key="1">
    <citation type="submission" date="2018-12" db="EMBL/GenBank/DDBJ databases">
        <authorList>
            <consortium name="Pathogen Informatics"/>
        </authorList>
    </citation>
    <scope>NUCLEOTIDE SEQUENCE [LARGE SCALE GENOMIC DNA]</scope>
    <source>
        <strain evidence="1 2">NCTC11466</strain>
    </source>
</reference>
<organism evidence="1 2">
    <name type="scientific">Cedecea lapagei</name>
    <dbReference type="NCBI Taxonomy" id="158823"/>
    <lineage>
        <taxon>Bacteria</taxon>
        <taxon>Pseudomonadati</taxon>
        <taxon>Pseudomonadota</taxon>
        <taxon>Gammaproteobacteria</taxon>
        <taxon>Enterobacterales</taxon>
        <taxon>Enterobacteriaceae</taxon>
        <taxon>Cedecea</taxon>
    </lineage>
</organism>
<gene>
    <name evidence="1" type="ORF">NCTC11466_02957</name>
</gene>
<accession>A0A3S4MGI4</accession>
<protein>
    <submittedName>
        <fullName evidence="1">Uncharacterized protein</fullName>
    </submittedName>
</protein>
<dbReference type="EMBL" id="LR134201">
    <property type="protein sequence ID" value="VEB99001.1"/>
    <property type="molecule type" value="Genomic_DNA"/>
</dbReference>